<keyword evidence="2" id="KW-1185">Reference proteome</keyword>
<dbReference type="EMBL" id="CP097502">
    <property type="protein sequence ID" value="URD73900.1"/>
    <property type="molecule type" value="Genomic_DNA"/>
</dbReference>
<protein>
    <submittedName>
        <fullName evidence="1">Uncharacterized protein</fullName>
    </submittedName>
</protein>
<gene>
    <name evidence="1" type="ORF">MUK42_08490</name>
</gene>
<proteinExistence type="predicted"/>
<evidence type="ECO:0000313" key="1">
    <source>
        <dbReference type="EMBL" id="URD73900.1"/>
    </source>
</evidence>
<dbReference type="Proteomes" id="UP001055439">
    <property type="component" value="Chromosome 1"/>
</dbReference>
<evidence type="ECO:0000313" key="2">
    <source>
        <dbReference type="Proteomes" id="UP001055439"/>
    </source>
</evidence>
<accession>A0A9E7EB11</accession>
<sequence>MVSKRQHIFIQPYGFEIFKIEHNCLSYKSDFLLLLCFFFFPSPKLPSLPTPLPLCPLPPSCTSCKLSLTLWTRLMRWRLMILKKFQSLIETNKKLQCSSWPTEQRDLEH</sequence>
<name>A0A9E7EB11_9LILI</name>
<organism evidence="1 2">
    <name type="scientific">Musa troglodytarum</name>
    <name type="common">fe'i banana</name>
    <dbReference type="NCBI Taxonomy" id="320322"/>
    <lineage>
        <taxon>Eukaryota</taxon>
        <taxon>Viridiplantae</taxon>
        <taxon>Streptophyta</taxon>
        <taxon>Embryophyta</taxon>
        <taxon>Tracheophyta</taxon>
        <taxon>Spermatophyta</taxon>
        <taxon>Magnoliopsida</taxon>
        <taxon>Liliopsida</taxon>
        <taxon>Zingiberales</taxon>
        <taxon>Musaceae</taxon>
        <taxon>Musa</taxon>
    </lineage>
</organism>
<reference evidence="1" key="1">
    <citation type="submission" date="2022-05" db="EMBL/GenBank/DDBJ databases">
        <title>The Musa troglodytarum L. genome provides insights into the mechanism of non-climacteric behaviour and enrichment of carotenoids.</title>
        <authorList>
            <person name="Wang J."/>
        </authorList>
    </citation>
    <scope>NUCLEOTIDE SEQUENCE</scope>
    <source>
        <tissue evidence="1">Leaf</tissue>
    </source>
</reference>
<dbReference type="AlphaFoldDB" id="A0A9E7EB11"/>